<name>A0A418WDZ9_9PROT</name>
<dbReference type="RefSeq" id="WP_119778855.1">
    <property type="nucleotide sequence ID" value="NZ_QYUK01000011.1"/>
</dbReference>
<sequence length="90" mass="10033">MSERARWDFAPDQAPTLSSTLQQIEFMRSEIQSSVLDTMIVANRKFIDQQLKQADFVLANEIACVLKEGLSLTAQIVGQLKQSGTSPSFK</sequence>
<comment type="caution">
    <text evidence="1">The sequence shown here is derived from an EMBL/GenBank/DDBJ whole genome shotgun (WGS) entry which is preliminary data.</text>
</comment>
<accession>A0A418WDZ9</accession>
<dbReference type="Proteomes" id="UP000284605">
    <property type="component" value="Unassembled WGS sequence"/>
</dbReference>
<proteinExistence type="predicted"/>
<organism evidence="1 2">
    <name type="scientific">Oleomonas cavernae</name>
    <dbReference type="NCBI Taxonomy" id="2320859"/>
    <lineage>
        <taxon>Bacteria</taxon>
        <taxon>Pseudomonadati</taxon>
        <taxon>Pseudomonadota</taxon>
        <taxon>Alphaproteobacteria</taxon>
        <taxon>Acetobacterales</taxon>
        <taxon>Acetobacteraceae</taxon>
        <taxon>Oleomonas</taxon>
    </lineage>
</organism>
<evidence type="ECO:0000313" key="2">
    <source>
        <dbReference type="Proteomes" id="UP000284605"/>
    </source>
</evidence>
<dbReference type="OrthoDB" id="9952817at2"/>
<evidence type="ECO:0000313" key="1">
    <source>
        <dbReference type="EMBL" id="RJF88220.1"/>
    </source>
</evidence>
<reference evidence="1 2" key="1">
    <citation type="submission" date="2018-09" db="EMBL/GenBank/DDBJ databases">
        <authorList>
            <person name="Zhu H."/>
        </authorList>
    </citation>
    <scope>NUCLEOTIDE SEQUENCE [LARGE SCALE GENOMIC DNA]</scope>
    <source>
        <strain evidence="1 2">K1W22B-8</strain>
    </source>
</reference>
<dbReference type="EMBL" id="QYUK01000011">
    <property type="protein sequence ID" value="RJF88220.1"/>
    <property type="molecule type" value="Genomic_DNA"/>
</dbReference>
<protein>
    <submittedName>
        <fullName evidence="1">Uncharacterized protein</fullName>
    </submittedName>
</protein>
<keyword evidence="2" id="KW-1185">Reference proteome</keyword>
<gene>
    <name evidence="1" type="ORF">D3874_15345</name>
</gene>
<dbReference type="AlphaFoldDB" id="A0A418WDZ9"/>